<dbReference type="InterPro" id="IPR036097">
    <property type="entry name" value="HisK_dim/P_sf"/>
</dbReference>
<dbReference type="SUPFAM" id="SSF55874">
    <property type="entry name" value="ATPase domain of HSP90 chaperone/DNA topoisomerase II/histidine kinase"/>
    <property type="match status" value="1"/>
</dbReference>
<feature type="domain" description="Histidine kinase" evidence="10">
    <location>
        <begin position="210"/>
        <end position="429"/>
    </location>
</feature>
<evidence type="ECO:0000256" key="6">
    <source>
        <dbReference type="ARBA" id="ARBA00022777"/>
    </source>
</evidence>
<evidence type="ECO:0000313" key="12">
    <source>
        <dbReference type="Proteomes" id="UP000824099"/>
    </source>
</evidence>
<dbReference type="InterPro" id="IPR036890">
    <property type="entry name" value="HATPase_C_sf"/>
</dbReference>
<dbReference type="GO" id="GO:0016036">
    <property type="term" value="P:cellular response to phosphate starvation"/>
    <property type="evidence" value="ECO:0007669"/>
    <property type="project" value="TreeGrafter"/>
</dbReference>
<evidence type="ECO:0000256" key="1">
    <source>
        <dbReference type="ARBA" id="ARBA00000085"/>
    </source>
</evidence>
<dbReference type="EC" id="2.7.13.3" evidence="3"/>
<dbReference type="SMART" id="SM00388">
    <property type="entry name" value="HisKA"/>
    <property type="match status" value="1"/>
</dbReference>
<dbReference type="CDD" id="cd00075">
    <property type="entry name" value="HATPase"/>
    <property type="match status" value="1"/>
</dbReference>
<keyword evidence="5" id="KW-0808">Transferase</keyword>
<keyword evidence="7" id="KW-0902">Two-component regulatory system</keyword>
<dbReference type="GO" id="GO:0000155">
    <property type="term" value="F:phosphorelay sensor kinase activity"/>
    <property type="evidence" value="ECO:0007669"/>
    <property type="project" value="InterPro"/>
</dbReference>
<evidence type="ECO:0000256" key="4">
    <source>
        <dbReference type="ARBA" id="ARBA00022553"/>
    </source>
</evidence>
<dbReference type="FunFam" id="1.10.287.130:FF:000001">
    <property type="entry name" value="Two-component sensor histidine kinase"/>
    <property type="match status" value="1"/>
</dbReference>
<keyword evidence="9" id="KW-0812">Transmembrane</keyword>
<evidence type="ECO:0000256" key="8">
    <source>
        <dbReference type="ARBA" id="ARBA00023136"/>
    </source>
</evidence>
<reference evidence="11" key="1">
    <citation type="submission" date="2020-10" db="EMBL/GenBank/DDBJ databases">
        <authorList>
            <person name="Gilroy R."/>
        </authorList>
    </citation>
    <scope>NUCLEOTIDE SEQUENCE</scope>
    <source>
        <strain evidence="11">CHK160-1198</strain>
    </source>
</reference>
<dbReference type="InterPro" id="IPR005467">
    <property type="entry name" value="His_kinase_dom"/>
</dbReference>
<accession>A0A9D1SLE6</accession>
<dbReference type="Gene3D" id="3.30.565.10">
    <property type="entry name" value="Histidine kinase-like ATPase, C-terminal domain"/>
    <property type="match status" value="1"/>
</dbReference>
<evidence type="ECO:0000256" key="2">
    <source>
        <dbReference type="ARBA" id="ARBA00004370"/>
    </source>
</evidence>
<dbReference type="PANTHER" id="PTHR45453">
    <property type="entry name" value="PHOSPHATE REGULON SENSOR PROTEIN PHOR"/>
    <property type="match status" value="1"/>
</dbReference>
<evidence type="ECO:0000256" key="9">
    <source>
        <dbReference type="SAM" id="Phobius"/>
    </source>
</evidence>
<dbReference type="FunFam" id="3.30.565.10:FF:000006">
    <property type="entry name" value="Sensor histidine kinase WalK"/>
    <property type="match status" value="1"/>
</dbReference>
<name>A0A9D1SLE6_9FIRM</name>
<keyword evidence="6 11" id="KW-0418">Kinase</keyword>
<dbReference type="InterPro" id="IPR003661">
    <property type="entry name" value="HisK_dim/P_dom"/>
</dbReference>
<feature type="transmembrane region" description="Helical" evidence="9">
    <location>
        <begin position="12"/>
        <end position="37"/>
    </location>
</feature>
<evidence type="ECO:0000259" key="10">
    <source>
        <dbReference type="PROSITE" id="PS50109"/>
    </source>
</evidence>
<evidence type="ECO:0000313" key="11">
    <source>
        <dbReference type="EMBL" id="HIU64759.1"/>
    </source>
</evidence>
<reference evidence="11" key="2">
    <citation type="journal article" date="2021" name="PeerJ">
        <title>Extensive microbial diversity within the chicken gut microbiome revealed by metagenomics and culture.</title>
        <authorList>
            <person name="Gilroy R."/>
            <person name="Ravi A."/>
            <person name="Getino M."/>
            <person name="Pursley I."/>
            <person name="Horton D.L."/>
            <person name="Alikhan N.F."/>
            <person name="Baker D."/>
            <person name="Gharbi K."/>
            <person name="Hall N."/>
            <person name="Watson M."/>
            <person name="Adriaenssens E.M."/>
            <person name="Foster-Nyarko E."/>
            <person name="Jarju S."/>
            <person name="Secka A."/>
            <person name="Antonio M."/>
            <person name="Oren A."/>
            <person name="Chaudhuri R.R."/>
            <person name="La Ragione R."/>
            <person name="Hildebrand F."/>
            <person name="Pallen M.J."/>
        </authorList>
    </citation>
    <scope>NUCLEOTIDE SEQUENCE</scope>
    <source>
        <strain evidence="11">CHK160-1198</strain>
    </source>
</reference>
<keyword evidence="8 9" id="KW-0472">Membrane</keyword>
<sequence length="429" mass="48219">MFKKTRKKLTLRYAKVMVLFMLAFIFTSSVSVFVVLYQEEKYDLLFLAEEEALKQVKIIRSDNGVYPLVEQNSQDEEPDVFYYVLDRAQQVVTAKDASSAIRGEVLNIIDAWNGEHRSIELKRINLTQGEQAVILLCSIKMYDENQEVGTLFMGEDVSVEYQILKMMLHIMIFVSFIFLIIAAFAEHFLAKKAMLPIKQAFIRQREFIADASHELRTPLSVLQLSVEAVQKDTDQQLSTFSTQVLADMNIEIHRMTKLVADLLTLARADDGISNIMKKRFDLIVMLETLIRSLQSLAAAKAIKLSFKADEKITIMADPERITQLLVILLDNAIKYTPKGGIVEVIVQKAVSTKPSVCIIVKDSGVGIAESDLSLIFERFYRVDKARVRDGCGSGLGLAIAKWIVGAHDGKIQVQSNRGVGSSFIITLPL</sequence>
<dbReference type="CDD" id="cd00082">
    <property type="entry name" value="HisKA"/>
    <property type="match status" value="1"/>
</dbReference>
<dbReference type="GO" id="GO:0004721">
    <property type="term" value="F:phosphoprotein phosphatase activity"/>
    <property type="evidence" value="ECO:0007669"/>
    <property type="project" value="TreeGrafter"/>
</dbReference>
<dbReference type="PANTHER" id="PTHR45453:SF1">
    <property type="entry name" value="PHOSPHATE REGULON SENSOR PROTEIN PHOR"/>
    <property type="match status" value="1"/>
</dbReference>
<dbReference type="AlphaFoldDB" id="A0A9D1SLE6"/>
<dbReference type="Pfam" id="PF00512">
    <property type="entry name" value="HisKA"/>
    <property type="match status" value="1"/>
</dbReference>
<evidence type="ECO:0000256" key="7">
    <source>
        <dbReference type="ARBA" id="ARBA00023012"/>
    </source>
</evidence>
<feature type="transmembrane region" description="Helical" evidence="9">
    <location>
        <begin position="166"/>
        <end position="189"/>
    </location>
</feature>
<dbReference type="GO" id="GO:0005886">
    <property type="term" value="C:plasma membrane"/>
    <property type="evidence" value="ECO:0007669"/>
    <property type="project" value="TreeGrafter"/>
</dbReference>
<comment type="caution">
    <text evidence="11">The sequence shown here is derived from an EMBL/GenBank/DDBJ whole genome shotgun (WGS) entry which is preliminary data.</text>
</comment>
<protein>
    <recommendedName>
        <fullName evidence="3">histidine kinase</fullName>
        <ecNumber evidence="3">2.7.13.3</ecNumber>
    </recommendedName>
</protein>
<evidence type="ECO:0000256" key="5">
    <source>
        <dbReference type="ARBA" id="ARBA00022679"/>
    </source>
</evidence>
<comment type="subcellular location">
    <subcellularLocation>
        <location evidence="2">Membrane</location>
    </subcellularLocation>
</comment>
<dbReference type="InterPro" id="IPR003594">
    <property type="entry name" value="HATPase_dom"/>
</dbReference>
<evidence type="ECO:0000256" key="3">
    <source>
        <dbReference type="ARBA" id="ARBA00012438"/>
    </source>
</evidence>
<dbReference type="SMART" id="SM00387">
    <property type="entry name" value="HATPase_c"/>
    <property type="match status" value="1"/>
</dbReference>
<comment type="catalytic activity">
    <reaction evidence="1">
        <text>ATP + protein L-histidine = ADP + protein N-phospho-L-histidine.</text>
        <dbReference type="EC" id="2.7.13.3"/>
    </reaction>
</comment>
<dbReference type="InterPro" id="IPR050351">
    <property type="entry name" value="BphY/WalK/GraS-like"/>
</dbReference>
<dbReference type="Proteomes" id="UP000824099">
    <property type="component" value="Unassembled WGS sequence"/>
</dbReference>
<keyword evidence="9" id="KW-1133">Transmembrane helix</keyword>
<proteinExistence type="predicted"/>
<keyword evidence="4" id="KW-0597">Phosphoprotein</keyword>
<dbReference type="PROSITE" id="PS50109">
    <property type="entry name" value="HIS_KIN"/>
    <property type="match status" value="1"/>
</dbReference>
<dbReference type="InterPro" id="IPR004358">
    <property type="entry name" value="Sig_transdc_His_kin-like_C"/>
</dbReference>
<dbReference type="Pfam" id="PF02518">
    <property type="entry name" value="HATPase_c"/>
    <property type="match status" value="1"/>
</dbReference>
<dbReference type="EMBL" id="DVNI01000118">
    <property type="protein sequence ID" value="HIU64759.1"/>
    <property type="molecule type" value="Genomic_DNA"/>
</dbReference>
<dbReference type="SUPFAM" id="SSF47384">
    <property type="entry name" value="Homodimeric domain of signal transducing histidine kinase"/>
    <property type="match status" value="1"/>
</dbReference>
<organism evidence="11 12">
    <name type="scientific">Candidatus Avacidaminococcus intestinavium</name>
    <dbReference type="NCBI Taxonomy" id="2840684"/>
    <lineage>
        <taxon>Bacteria</taxon>
        <taxon>Bacillati</taxon>
        <taxon>Bacillota</taxon>
        <taxon>Negativicutes</taxon>
        <taxon>Acidaminococcales</taxon>
        <taxon>Acidaminococcaceae</taxon>
        <taxon>Acidaminococcaceae incertae sedis</taxon>
        <taxon>Candidatus Avacidaminococcus</taxon>
    </lineage>
</organism>
<dbReference type="PRINTS" id="PR00344">
    <property type="entry name" value="BCTRLSENSOR"/>
</dbReference>
<dbReference type="Gene3D" id="1.10.287.130">
    <property type="match status" value="1"/>
</dbReference>
<gene>
    <name evidence="11" type="ORF">IAB06_06990</name>
</gene>